<dbReference type="PROSITE" id="PS51918">
    <property type="entry name" value="RADICAL_SAM"/>
    <property type="match status" value="1"/>
</dbReference>
<evidence type="ECO:0000313" key="11">
    <source>
        <dbReference type="EMBL" id="HJG31322.1"/>
    </source>
</evidence>
<dbReference type="GO" id="GO:0051539">
    <property type="term" value="F:4 iron, 4 sulfur cluster binding"/>
    <property type="evidence" value="ECO:0007669"/>
    <property type="project" value="UniProtKB-UniRule"/>
</dbReference>
<dbReference type="Proteomes" id="UP000746751">
    <property type="component" value="Unassembled WGS sequence"/>
</dbReference>
<dbReference type="GO" id="GO:0004109">
    <property type="term" value="F:coproporphyrinogen oxidase activity"/>
    <property type="evidence" value="ECO:0007669"/>
    <property type="project" value="InterPro"/>
</dbReference>
<evidence type="ECO:0000256" key="2">
    <source>
        <dbReference type="ARBA" id="ARBA00017228"/>
    </source>
</evidence>
<feature type="domain" description="Radical SAM core" evidence="10">
    <location>
        <begin position="1"/>
        <end position="227"/>
    </location>
</feature>
<reference evidence="11" key="2">
    <citation type="submission" date="2021-09" db="EMBL/GenBank/DDBJ databases">
        <authorList>
            <person name="Gilroy R."/>
        </authorList>
    </citation>
    <scope>NUCLEOTIDE SEQUENCE</scope>
    <source>
        <strain evidence="11">ChiGjej2B2-7701</strain>
    </source>
</reference>
<evidence type="ECO:0000313" key="12">
    <source>
        <dbReference type="Proteomes" id="UP000746751"/>
    </source>
</evidence>
<sequence length="399" mass="43246">MVDALYIHVPFCHAKCLYCDFDSRTCRDASAYDAYVASMRACIERLGEMGALASCRTVYIGGGTPSVLGDRLVELVRCVREAAPGVVEFSCEANPESFSAGLAESLVGAGVTRVSLGVQSFVDDELRALGRLHSAREAREAIDAARAAGLDVSCDLMCGIPLQRAESWEASLDAAVAARTDHVSVYPLTIEDGTPLAAKVERGALAEPDEDFQAWCMEEARRRFGSAGMRPYEVASYARAGRECAHNIAYWTGKSYLGLGRSAASMLDRKTYGELRRDLSLPEVGEDAARIRFVQTTDALPGGRHVPPSFDIEQMRAREAVAEDLMLGMRMSRGVGCGLLVRAREVIGADAVDRAVDHALSRGLARWCDAAGERRLVPTHDGWLLGNELYGLFWNLASA</sequence>
<evidence type="ECO:0000256" key="1">
    <source>
        <dbReference type="ARBA" id="ARBA00006100"/>
    </source>
</evidence>
<dbReference type="Pfam" id="PF04055">
    <property type="entry name" value="Radical_SAM"/>
    <property type="match status" value="1"/>
</dbReference>
<protein>
    <recommendedName>
        <fullName evidence="2 9">Heme chaperone HemW</fullName>
    </recommendedName>
</protein>
<reference evidence="11" key="1">
    <citation type="journal article" date="2021" name="PeerJ">
        <title>Extensive microbial diversity within the chicken gut microbiome revealed by metagenomics and culture.</title>
        <authorList>
            <person name="Gilroy R."/>
            <person name="Ravi A."/>
            <person name="Getino M."/>
            <person name="Pursley I."/>
            <person name="Horton D.L."/>
            <person name="Alikhan N.F."/>
            <person name="Baker D."/>
            <person name="Gharbi K."/>
            <person name="Hall N."/>
            <person name="Watson M."/>
            <person name="Adriaenssens E.M."/>
            <person name="Foster-Nyarko E."/>
            <person name="Jarju S."/>
            <person name="Secka A."/>
            <person name="Antonio M."/>
            <person name="Oren A."/>
            <person name="Chaudhuri R.R."/>
            <person name="La Ragione R."/>
            <person name="Hildebrand F."/>
            <person name="Pallen M.J."/>
        </authorList>
    </citation>
    <scope>NUCLEOTIDE SEQUENCE</scope>
    <source>
        <strain evidence="11">ChiGjej2B2-7701</strain>
    </source>
</reference>
<dbReference type="GO" id="GO:0006779">
    <property type="term" value="P:porphyrin-containing compound biosynthetic process"/>
    <property type="evidence" value="ECO:0007669"/>
    <property type="project" value="InterPro"/>
</dbReference>
<dbReference type="SUPFAM" id="SSF102114">
    <property type="entry name" value="Radical SAM enzymes"/>
    <property type="match status" value="1"/>
</dbReference>
<dbReference type="SMART" id="SM00729">
    <property type="entry name" value="Elp3"/>
    <property type="match status" value="1"/>
</dbReference>
<comment type="subcellular location">
    <subcellularLocation>
        <location evidence="9">Cytoplasm</location>
    </subcellularLocation>
</comment>
<dbReference type="InterPro" id="IPR007197">
    <property type="entry name" value="rSAM"/>
</dbReference>
<keyword evidence="3 9" id="KW-0349">Heme</keyword>
<comment type="caution">
    <text evidence="11">The sequence shown here is derived from an EMBL/GenBank/DDBJ whole genome shotgun (WGS) entry which is preliminary data.</text>
</comment>
<dbReference type="SFLD" id="SFLDG01065">
    <property type="entry name" value="anaerobic_coproporphyrinogen-I"/>
    <property type="match status" value="1"/>
</dbReference>
<evidence type="ECO:0000256" key="8">
    <source>
        <dbReference type="ARBA" id="ARBA00023186"/>
    </source>
</evidence>
<keyword evidence="9" id="KW-0004">4Fe-4S</keyword>
<evidence type="ECO:0000256" key="5">
    <source>
        <dbReference type="ARBA" id="ARBA00022723"/>
    </source>
</evidence>
<comment type="function">
    <text evidence="9">Probably acts as a heme chaperone, transferring heme to an unknown acceptor. Binds one molecule of heme per monomer, possibly covalently. Binds 1 [4Fe-4S] cluster. The cluster is coordinated with 3 cysteines and an exchangeable S-adenosyl-L-methionine.</text>
</comment>
<evidence type="ECO:0000256" key="4">
    <source>
        <dbReference type="ARBA" id="ARBA00022691"/>
    </source>
</evidence>
<dbReference type="InterPro" id="IPR013785">
    <property type="entry name" value="Aldolase_TIM"/>
</dbReference>
<comment type="similarity">
    <text evidence="1">Belongs to the anaerobic coproporphyrinogen-III oxidase family. HemW subfamily.</text>
</comment>
<dbReference type="Gene3D" id="3.20.20.70">
    <property type="entry name" value="Aldolase class I"/>
    <property type="match status" value="1"/>
</dbReference>
<dbReference type="SFLD" id="SFLDG01082">
    <property type="entry name" value="B12-binding_domain_containing"/>
    <property type="match status" value="1"/>
</dbReference>
<proteinExistence type="inferred from homology"/>
<gene>
    <name evidence="11" type="primary">hemW</name>
    <name evidence="11" type="ORF">K8U80_07995</name>
</gene>
<dbReference type="AlphaFoldDB" id="A0A921IQQ9"/>
<keyword evidence="6 9" id="KW-0408">Iron</keyword>
<dbReference type="InterPro" id="IPR004559">
    <property type="entry name" value="HemW-like"/>
</dbReference>
<name>A0A921IQQ9_9ACTN</name>
<dbReference type="SFLD" id="SFLDF00562">
    <property type="entry name" value="HemN-like__clustered_with_heat"/>
    <property type="match status" value="1"/>
</dbReference>
<keyword evidence="5 9" id="KW-0479">Metal-binding</keyword>
<evidence type="ECO:0000256" key="6">
    <source>
        <dbReference type="ARBA" id="ARBA00023004"/>
    </source>
</evidence>
<dbReference type="PANTHER" id="PTHR13932">
    <property type="entry name" value="COPROPORPHYRINIGEN III OXIDASE"/>
    <property type="match status" value="1"/>
</dbReference>
<dbReference type="NCBIfam" id="TIGR00539">
    <property type="entry name" value="hemN_rel"/>
    <property type="match status" value="1"/>
</dbReference>
<dbReference type="GO" id="GO:0046872">
    <property type="term" value="F:metal ion binding"/>
    <property type="evidence" value="ECO:0007669"/>
    <property type="project" value="UniProtKB-UniRule"/>
</dbReference>
<dbReference type="InterPro" id="IPR006638">
    <property type="entry name" value="Elp3/MiaA/NifB-like_rSAM"/>
</dbReference>
<organism evidence="11 12">
    <name type="scientific">Collinsella ihumii</name>
    <dbReference type="NCBI Taxonomy" id="1720204"/>
    <lineage>
        <taxon>Bacteria</taxon>
        <taxon>Bacillati</taxon>
        <taxon>Actinomycetota</taxon>
        <taxon>Coriobacteriia</taxon>
        <taxon>Coriobacteriales</taxon>
        <taxon>Coriobacteriaceae</taxon>
        <taxon>Collinsella</taxon>
    </lineage>
</organism>
<evidence type="ECO:0000256" key="3">
    <source>
        <dbReference type="ARBA" id="ARBA00022617"/>
    </source>
</evidence>
<dbReference type="GO" id="GO:0005737">
    <property type="term" value="C:cytoplasm"/>
    <property type="evidence" value="ECO:0007669"/>
    <property type="project" value="UniProtKB-SubCell"/>
</dbReference>
<keyword evidence="9" id="KW-0963">Cytoplasm</keyword>
<evidence type="ECO:0000259" key="10">
    <source>
        <dbReference type="PROSITE" id="PS51918"/>
    </source>
</evidence>
<accession>A0A921IQQ9</accession>
<dbReference type="SFLD" id="SFLDS00029">
    <property type="entry name" value="Radical_SAM"/>
    <property type="match status" value="1"/>
</dbReference>
<dbReference type="PANTHER" id="PTHR13932:SF5">
    <property type="entry name" value="RADICAL S-ADENOSYL METHIONINE DOMAIN-CONTAINING PROTEIN 1, MITOCHONDRIAL"/>
    <property type="match status" value="1"/>
</dbReference>
<evidence type="ECO:0000256" key="7">
    <source>
        <dbReference type="ARBA" id="ARBA00023014"/>
    </source>
</evidence>
<evidence type="ECO:0000256" key="9">
    <source>
        <dbReference type="RuleBase" id="RU364116"/>
    </source>
</evidence>
<dbReference type="InterPro" id="IPR058240">
    <property type="entry name" value="rSAM_sf"/>
</dbReference>
<keyword evidence="7 9" id="KW-0411">Iron-sulfur</keyword>
<keyword evidence="8 9" id="KW-0143">Chaperone</keyword>
<dbReference type="CDD" id="cd01335">
    <property type="entry name" value="Radical_SAM"/>
    <property type="match status" value="1"/>
</dbReference>
<dbReference type="EMBL" id="DYVF01000047">
    <property type="protein sequence ID" value="HJG31322.1"/>
    <property type="molecule type" value="Genomic_DNA"/>
</dbReference>
<dbReference type="InterPro" id="IPR034505">
    <property type="entry name" value="Coproporphyrinogen-III_oxidase"/>
</dbReference>
<keyword evidence="4 9" id="KW-0949">S-adenosyl-L-methionine</keyword>